<dbReference type="RefSeq" id="WP_138618112.1">
    <property type="nucleotide sequence ID" value="NZ_VCAO01000003.1"/>
</dbReference>
<dbReference type="Gene3D" id="3.40.50.300">
    <property type="entry name" value="P-loop containing nucleotide triphosphate hydrolases"/>
    <property type="match status" value="1"/>
</dbReference>
<name>A0A5S3P670_9SPHN</name>
<protein>
    <submittedName>
        <fullName evidence="4">Sulfotransferase domain-containing protein</fullName>
    </submittedName>
</protein>
<dbReference type="InterPro" id="IPR027417">
    <property type="entry name" value="P-loop_NTPase"/>
</dbReference>
<evidence type="ECO:0000313" key="4">
    <source>
        <dbReference type="EMBL" id="TMM48436.1"/>
    </source>
</evidence>
<proteinExistence type="inferred from homology"/>
<sequence>MTAELRERPRSAEELGAMLAGLTPSAQQAAAFRPLDPRPGDVVITPFGKCGTTMLQQMFHQLRMAGSGGDMDFDDISRVVPWLEMAILLPETDVHADQRAAPRGYKSHLHYEGLPKGMRYVVTLRDPHEAYMSMYHFFEGWLFEPGTIQPEAFMPIWARGGPSRVDYFTHLLSWWARRGEADTLVMDYRDVIANKRGAIGRLAALAQLPLSDATAALVEVRTSRGFMLEHKDRFDDHLMRHMNARVLGLPVESSSSKVRSEDARRVPIPPSIAQEIDAMWAERIAPVTGLANYAALAAELAL</sequence>
<dbReference type="EMBL" id="VCAO01000003">
    <property type="protein sequence ID" value="TMM48436.1"/>
    <property type="molecule type" value="Genomic_DNA"/>
</dbReference>
<keyword evidence="2 4" id="KW-0808">Transferase</keyword>
<evidence type="ECO:0000259" key="3">
    <source>
        <dbReference type="Pfam" id="PF00685"/>
    </source>
</evidence>
<organism evidence="4 5">
    <name type="scientific">Qipengyuania marisflavi</name>
    <dbReference type="NCBI Taxonomy" id="2486356"/>
    <lineage>
        <taxon>Bacteria</taxon>
        <taxon>Pseudomonadati</taxon>
        <taxon>Pseudomonadota</taxon>
        <taxon>Alphaproteobacteria</taxon>
        <taxon>Sphingomonadales</taxon>
        <taxon>Erythrobacteraceae</taxon>
        <taxon>Qipengyuania</taxon>
    </lineage>
</organism>
<evidence type="ECO:0000313" key="5">
    <source>
        <dbReference type="Proteomes" id="UP000309668"/>
    </source>
</evidence>
<dbReference type="Pfam" id="PF00685">
    <property type="entry name" value="Sulfotransfer_1"/>
    <property type="match status" value="1"/>
</dbReference>
<accession>A0A5S3P670</accession>
<dbReference type="GO" id="GO:0008146">
    <property type="term" value="F:sulfotransferase activity"/>
    <property type="evidence" value="ECO:0007669"/>
    <property type="project" value="InterPro"/>
</dbReference>
<reference evidence="4 5" key="1">
    <citation type="submission" date="2019-05" db="EMBL/GenBank/DDBJ databases">
        <title>Erythrobacter marisflavi sp. nov., isolated from isolated from water of an estuary environment.</title>
        <authorList>
            <person name="Yoon J.-H."/>
        </authorList>
    </citation>
    <scope>NUCLEOTIDE SEQUENCE [LARGE SCALE GENOMIC DNA]</scope>
    <source>
        <strain evidence="4 5">KEM-5</strain>
    </source>
</reference>
<dbReference type="OrthoDB" id="3399180at2"/>
<dbReference type="InterPro" id="IPR000863">
    <property type="entry name" value="Sulfotransferase_dom"/>
</dbReference>
<dbReference type="SUPFAM" id="SSF52540">
    <property type="entry name" value="P-loop containing nucleoside triphosphate hydrolases"/>
    <property type="match status" value="1"/>
</dbReference>
<dbReference type="Proteomes" id="UP000309668">
    <property type="component" value="Unassembled WGS sequence"/>
</dbReference>
<gene>
    <name evidence="4" type="ORF">FEV51_09200</name>
</gene>
<evidence type="ECO:0000256" key="1">
    <source>
        <dbReference type="ARBA" id="ARBA00005771"/>
    </source>
</evidence>
<keyword evidence="5" id="KW-1185">Reference proteome</keyword>
<dbReference type="AlphaFoldDB" id="A0A5S3P670"/>
<feature type="domain" description="Sulfotransferase" evidence="3">
    <location>
        <begin position="40"/>
        <end position="214"/>
    </location>
</feature>
<comment type="similarity">
    <text evidence="1">Belongs to the sulfotransferase 1 family.</text>
</comment>
<dbReference type="PANTHER" id="PTHR11783">
    <property type="entry name" value="SULFOTRANSFERASE SULT"/>
    <property type="match status" value="1"/>
</dbReference>
<evidence type="ECO:0000256" key="2">
    <source>
        <dbReference type="ARBA" id="ARBA00022679"/>
    </source>
</evidence>
<comment type="caution">
    <text evidence="4">The sequence shown here is derived from an EMBL/GenBank/DDBJ whole genome shotgun (WGS) entry which is preliminary data.</text>
</comment>